<evidence type="ECO:0000313" key="2">
    <source>
        <dbReference type="WBParaSite" id="ACAC_0000121201-mRNA-1"/>
    </source>
</evidence>
<evidence type="ECO:0000313" key="1">
    <source>
        <dbReference type="Proteomes" id="UP000035642"/>
    </source>
</evidence>
<reference evidence="2" key="2">
    <citation type="submission" date="2017-02" db="UniProtKB">
        <authorList>
            <consortium name="WormBaseParasite"/>
        </authorList>
    </citation>
    <scope>IDENTIFICATION</scope>
</reference>
<accession>A0A0K0CV82</accession>
<protein>
    <submittedName>
        <fullName evidence="2">TAXi_C domain-containing protein</fullName>
    </submittedName>
</protein>
<name>A0A0K0CV82_ANGCA</name>
<keyword evidence="1" id="KW-1185">Reference proteome</keyword>
<dbReference type="WBParaSite" id="ACAC_0000121201-mRNA-1">
    <property type="protein sequence ID" value="ACAC_0000121201-mRNA-1"/>
    <property type="gene ID" value="ACAC_0000121201"/>
</dbReference>
<proteinExistence type="predicted"/>
<organism evidence="1 2">
    <name type="scientific">Angiostrongylus cantonensis</name>
    <name type="common">Rat lungworm</name>
    <dbReference type="NCBI Taxonomy" id="6313"/>
    <lineage>
        <taxon>Eukaryota</taxon>
        <taxon>Metazoa</taxon>
        <taxon>Ecdysozoa</taxon>
        <taxon>Nematoda</taxon>
        <taxon>Chromadorea</taxon>
        <taxon>Rhabditida</taxon>
        <taxon>Rhabditina</taxon>
        <taxon>Rhabditomorpha</taxon>
        <taxon>Strongyloidea</taxon>
        <taxon>Metastrongylidae</taxon>
        <taxon>Angiostrongylus</taxon>
    </lineage>
</organism>
<reference evidence="1" key="1">
    <citation type="submission" date="2012-09" db="EMBL/GenBank/DDBJ databases">
        <authorList>
            <person name="Martin A.A."/>
        </authorList>
    </citation>
    <scope>NUCLEOTIDE SEQUENCE</scope>
</reference>
<sequence>MCTGSSYSIWPAEALYFDVNTYEGHPSIFRESGVGDVLIGEPGQQSFLMNGTQLQLVGATSGRLAEDQEQFEE</sequence>
<dbReference type="Proteomes" id="UP000035642">
    <property type="component" value="Unassembled WGS sequence"/>
</dbReference>
<dbReference type="AlphaFoldDB" id="A0A0K0CV82"/>